<name>A0A9D4XHL8_PEA</name>
<dbReference type="PANTHER" id="PTHR48451">
    <property type="entry name" value="DUF4218 DOMAIN-CONTAINING PROTEIN"/>
    <property type="match status" value="1"/>
</dbReference>
<feature type="region of interest" description="Disordered" evidence="1">
    <location>
        <begin position="1"/>
        <end position="20"/>
    </location>
</feature>
<feature type="compositionally biased region" description="Basic and acidic residues" evidence="1">
    <location>
        <begin position="1"/>
        <end position="16"/>
    </location>
</feature>
<dbReference type="PANTHER" id="PTHR48451:SF1">
    <property type="entry name" value="DUF4218 DOMAIN-CONTAINING PROTEIN"/>
    <property type="match status" value="1"/>
</dbReference>
<reference evidence="2 3" key="1">
    <citation type="journal article" date="2022" name="Nat. Genet.">
        <title>Improved pea reference genome and pan-genome highlight genomic features and evolutionary characteristics.</title>
        <authorList>
            <person name="Yang T."/>
            <person name="Liu R."/>
            <person name="Luo Y."/>
            <person name="Hu S."/>
            <person name="Wang D."/>
            <person name="Wang C."/>
            <person name="Pandey M.K."/>
            <person name="Ge S."/>
            <person name="Xu Q."/>
            <person name="Li N."/>
            <person name="Li G."/>
            <person name="Huang Y."/>
            <person name="Saxena R.K."/>
            <person name="Ji Y."/>
            <person name="Li M."/>
            <person name="Yan X."/>
            <person name="He Y."/>
            <person name="Liu Y."/>
            <person name="Wang X."/>
            <person name="Xiang C."/>
            <person name="Varshney R.K."/>
            <person name="Ding H."/>
            <person name="Gao S."/>
            <person name="Zong X."/>
        </authorList>
    </citation>
    <scope>NUCLEOTIDE SEQUENCE [LARGE SCALE GENOMIC DNA]</scope>
    <source>
        <strain evidence="2 3">cv. Zhongwan 6</strain>
    </source>
</reference>
<protein>
    <submittedName>
        <fullName evidence="2">Uncharacterized protein</fullName>
    </submittedName>
</protein>
<comment type="caution">
    <text evidence="2">The sequence shown here is derived from an EMBL/GenBank/DDBJ whole genome shotgun (WGS) entry which is preliminary data.</text>
</comment>
<dbReference type="EMBL" id="JAMSHJ010000004">
    <property type="protein sequence ID" value="KAI5419370.1"/>
    <property type="molecule type" value="Genomic_DNA"/>
</dbReference>
<evidence type="ECO:0000256" key="1">
    <source>
        <dbReference type="SAM" id="MobiDB-lite"/>
    </source>
</evidence>
<dbReference type="Gramene" id="Psat04G0351000-T1">
    <property type="protein sequence ID" value="KAI5419370.1"/>
    <property type="gene ID" value="KIW84_043510"/>
</dbReference>
<dbReference type="AlphaFoldDB" id="A0A9D4XHL8"/>
<gene>
    <name evidence="2" type="ORF">KIW84_043510</name>
</gene>
<keyword evidence="3" id="KW-1185">Reference proteome</keyword>
<organism evidence="2 3">
    <name type="scientific">Pisum sativum</name>
    <name type="common">Garden pea</name>
    <name type="synonym">Lathyrus oleraceus</name>
    <dbReference type="NCBI Taxonomy" id="3888"/>
    <lineage>
        <taxon>Eukaryota</taxon>
        <taxon>Viridiplantae</taxon>
        <taxon>Streptophyta</taxon>
        <taxon>Embryophyta</taxon>
        <taxon>Tracheophyta</taxon>
        <taxon>Spermatophyta</taxon>
        <taxon>Magnoliopsida</taxon>
        <taxon>eudicotyledons</taxon>
        <taxon>Gunneridae</taxon>
        <taxon>Pentapetalae</taxon>
        <taxon>rosids</taxon>
        <taxon>fabids</taxon>
        <taxon>Fabales</taxon>
        <taxon>Fabaceae</taxon>
        <taxon>Papilionoideae</taxon>
        <taxon>50 kb inversion clade</taxon>
        <taxon>NPAAA clade</taxon>
        <taxon>Hologalegina</taxon>
        <taxon>IRL clade</taxon>
        <taxon>Fabeae</taxon>
        <taxon>Lathyrus</taxon>
    </lineage>
</organism>
<proteinExistence type="predicted"/>
<dbReference type="Proteomes" id="UP001058974">
    <property type="component" value="Chromosome 4"/>
</dbReference>
<sequence>FNRPGRVCDDPNEDKSSSTSFIFPQLGKPVGASSTFTLTPMQKLQAHRYLLLNYEVVTPFIEEFRQFIKRSSRSRRLSATEIEKRLVKEFADWFKKRILNPETLSTMSTDLKILARGPLTVQEDLVLITSMVSNFEPWLEKRD</sequence>
<evidence type="ECO:0000313" key="2">
    <source>
        <dbReference type="EMBL" id="KAI5419370.1"/>
    </source>
</evidence>
<accession>A0A9D4XHL8</accession>
<evidence type="ECO:0000313" key="3">
    <source>
        <dbReference type="Proteomes" id="UP001058974"/>
    </source>
</evidence>
<feature type="non-terminal residue" evidence="2">
    <location>
        <position position="1"/>
    </location>
</feature>